<comment type="caution">
    <text evidence="3">The sequence shown here is derived from an EMBL/GenBank/DDBJ whole genome shotgun (WGS) entry which is preliminary data.</text>
</comment>
<organism evidence="3 4">
    <name type="scientific">Funneliformis geosporum</name>
    <dbReference type="NCBI Taxonomy" id="1117311"/>
    <lineage>
        <taxon>Eukaryota</taxon>
        <taxon>Fungi</taxon>
        <taxon>Fungi incertae sedis</taxon>
        <taxon>Mucoromycota</taxon>
        <taxon>Glomeromycotina</taxon>
        <taxon>Glomeromycetes</taxon>
        <taxon>Glomerales</taxon>
        <taxon>Glomeraceae</taxon>
        <taxon>Funneliformis</taxon>
    </lineage>
</organism>
<feature type="region of interest" description="Disordered" evidence="1">
    <location>
        <begin position="301"/>
        <end position="326"/>
    </location>
</feature>
<feature type="transmembrane region" description="Helical" evidence="2">
    <location>
        <begin position="247"/>
        <end position="265"/>
    </location>
</feature>
<dbReference type="EMBL" id="CAMKVN010000411">
    <property type="protein sequence ID" value="CAI2167638.1"/>
    <property type="molecule type" value="Genomic_DNA"/>
</dbReference>
<dbReference type="AlphaFoldDB" id="A0A9W4SGG6"/>
<keyword evidence="2" id="KW-0812">Transmembrane</keyword>
<name>A0A9W4SGG6_9GLOM</name>
<feature type="transmembrane region" description="Helical" evidence="2">
    <location>
        <begin position="6"/>
        <end position="28"/>
    </location>
</feature>
<keyword evidence="4" id="KW-1185">Reference proteome</keyword>
<dbReference type="OrthoDB" id="2444059at2759"/>
<evidence type="ECO:0000313" key="4">
    <source>
        <dbReference type="Proteomes" id="UP001153678"/>
    </source>
</evidence>
<keyword evidence="2" id="KW-0472">Membrane</keyword>
<proteinExistence type="predicted"/>
<sequence>MPVYSPLVVVYVCVQLISLSLLVTLIYILINTNPYFTRTIFQLCICTLITGLLSLPLIIIYGNSLLERALDTPLCIIQNKLVGFFKFPLKLLPAALSIYLWLETCYNYHIEDKYFWHISGIIWGLTILVNGIELIVTSNEENWGVRAAVLSCKQTPSYQAWLNYIIPTSVLAITSTIITVHSVTILFRRWRNHTRNQNRYTAITLGDAARLVVFSFFYSFMILASLIPSIFLKINNDHDLSGDNNKLTFIDFASSTYGTILFMIFGTTKKAALFLPCCYYSPPKDRVAYVQDHESIDLQPYNPGGNDGSSINQPPLPDSPKIDSGFQSVSSRITIIEQQA</sequence>
<feature type="transmembrane region" description="Helical" evidence="2">
    <location>
        <begin position="40"/>
        <end position="61"/>
    </location>
</feature>
<protein>
    <submittedName>
        <fullName evidence="3">9065_t:CDS:1</fullName>
    </submittedName>
</protein>
<feature type="transmembrane region" description="Helical" evidence="2">
    <location>
        <begin position="164"/>
        <end position="187"/>
    </location>
</feature>
<feature type="transmembrane region" description="Helical" evidence="2">
    <location>
        <begin position="208"/>
        <end position="227"/>
    </location>
</feature>
<accession>A0A9W4SGG6</accession>
<evidence type="ECO:0000256" key="2">
    <source>
        <dbReference type="SAM" id="Phobius"/>
    </source>
</evidence>
<evidence type="ECO:0000256" key="1">
    <source>
        <dbReference type="SAM" id="MobiDB-lite"/>
    </source>
</evidence>
<evidence type="ECO:0000313" key="3">
    <source>
        <dbReference type="EMBL" id="CAI2167638.1"/>
    </source>
</evidence>
<gene>
    <name evidence="3" type="ORF">FWILDA_LOCUS3176</name>
</gene>
<reference evidence="3" key="1">
    <citation type="submission" date="2022-08" db="EMBL/GenBank/DDBJ databases">
        <authorList>
            <person name="Kallberg Y."/>
            <person name="Tangrot J."/>
            <person name="Rosling A."/>
        </authorList>
    </citation>
    <scope>NUCLEOTIDE SEQUENCE</scope>
    <source>
        <strain evidence="3">Wild A</strain>
    </source>
</reference>
<feature type="transmembrane region" description="Helical" evidence="2">
    <location>
        <begin position="114"/>
        <end position="136"/>
    </location>
</feature>
<dbReference type="Proteomes" id="UP001153678">
    <property type="component" value="Unassembled WGS sequence"/>
</dbReference>
<keyword evidence="2" id="KW-1133">Transmembrane helix</keyword>